<gene>
    <name evidence="2" type="ORF">CAOG_002235</name>
</gene>
<reference evidence="3" key="1">
    <citation type="submission" date="2011-02" db="EMBL/GenBank/DDBJ databases">
        <title>The Genome Sequence of Capsaspora owczarzaki ATCC 30864.</title>
        <authorList>
            <person name="Russ C."/>
            <person name="Cuomo C."/>
            <person name="Burger G."/>
            <person name="Gray M.W."/>
            <person name="Holland P.W.H."/>
            <person name="King N."/>
            <person name="Lang F.B.F."/>
            <person name="Roger A.J."/>
            <person name="Ruiz-Trillo I."/>
            <person name="Young S.K."/>
            <person name="Zeng Q."/>
            <person name="Gargeya S."/>
            <person name="Alvarado L."/>
            <person name="Berlin A."/>
            <person name="Chapman S.B."/>
            <person name="Chen Z."/>
            <person name="Freedman E."/>
            <person name="Gellesch M."/>
            <person name="Goldberg J."/>
            <person name="Griggs A."/>
            <person name="Gujja S."/>
            <person name="Heilman E."/>
            <person name="Heiman D."/>
            <person name="Howarth C."/>
            <person name="Mehta T."/>
            <person name="Neiman D."/>
            <person name="Pearson M."/>
            <person name="Roberts A."/>
            <person name="Saif S."/>
            <person name="Shea T."/>
            <person name="Shenoy N."/>
            <person name="Sisk P."/>
            <person name="Stolte C."/>
            <person name="Sykes S."/>
            <person name="White J."/>
            <person name="Yandava C."/>
            <person name="Haas B."/>
            <person name="Nusbaum C."/>
            <person name="Birren B."/>
        </authorList>
    </citation>
    <scope>NUCLEOTIDE SEQUENCE</scope>
    <source>
        <strain evidence="3">ATCC 30864</strain>
    </source>
</reference>
<evidence type="ECO:0000313" key="3">
    <source>
        <dbReference type="Proteomes" id="UP000008743"/>
    </source>
</evidence>
<dbReference type="AlphaFoldDB" id="A0A0D2WLY4"/>
<keyword evidence="3" id="KW-1185">Reference proteome</keyword>
<feature type="region of interest" description="Disordered" evidence="1">
    <location>
        <begin position="206"/>
        <end position="329"/>
    </location>
</feature>
<sequence>MSNDDPATTFGVASYAPSPEAAATNAAMGEQMLLHAIHQARRGAPPAMPPMHMHMPAPTPPAPPMPMAAAMMLNNMPPMMPGVPPFMSPGMMAGYPYYAAHSPSASATAMSPPVFSGGFAGAAAASRRGSGAMGHYESSAPTSGPSTPAPIPANKTPFGYPLALLSSVAEHHAGSPSYMPPDSMGLAAASPSLESVYNAMTPNTLASFNDATSDTKDFRRNDNMSRQSLSQSTSVPAPPQPRAAHPATAAPPTSSSNRGGRKSTAAAAAAAGSAAAPRGGFGATNRLGAAAARAAADSQDDPSPPPEVSTDDSRRRERNRRAEKHRRETHQKLMIDDDVVAQLRGLRTFLCRTNSETLQTVLEFFMQFGPYSFDEEFINFFARADLTAVTEMAAEFATDGAIDDLHLDDPLASILIEANKYEFVTLPASLEKTRPLWKAGDFQGILRTTDSALSHALRHQTNLTLDERIITCDLMLVRAEAWWKSGHIEQAMSDCRAALVHVANLLSTVTLPGEAPTPSTVPGLHDFSFDDDDFLRPSEQLQPPEPTPVASQPFHKATERQTGYVGPASSIGITQSAPLDAPMLSLQEMPSLPKTRFGASFLEIPGYAAVVMASREQLQAIQTLEVRCVHRIGWLYRMMHMLVEARHWLSKALELWTAMRHWRGVTITLGALADVASKAAKRAMNVDELAKAERLGRAALKLSIREFGPKHFETGKLLKNIGLQLYRTATVLQSQKKQDKAHAALFLSTQHLFCGFLIYSRCLGMMHADTTKNFDKLRRSVLALQQHDQSTGGSQSLVIPDINDDEVLDEMQAFLSTSRR</sequence>
<feature type="compositionally biased region" description="Low complexity" evidence="1">
    <location>
        <begin position="265"/>
        <end position="278"/>
    </location>
</feature>
<feature type="compositionally biased region" description="Basic and acidic residues" evidence="1">
    <location>
        <begin position="213"/>
        <end position="223"/>
    </location>
</feature>
<dbReference type="InterPro" id="IPR011990">
    <property type="entry name" value="TPR-like_helical_dom_sf"/>
</dbReference>
<dbReference type="EMBL" id="KE346362">
    <property type="protein sequence ID" value="KJE91033.1"/>
    <property type="molecule type" value="Genomic_DNA"/>
</dbReference>
<evidence type="ECO:0000256" key="1">
    <source>
        <dbReference type="SAM" id="MobiDB-lite"/>
    </source>
</evidence>
<dbReference type="Proteomes" id="UP000008743">
    <property type="component" value="Unassembled WGS sequence"/>
</dbReference>
<name>A0A0D2WLY4_CAPO3</name>
<feature type="compositionally biased region" description="Basic residues" evidence="1">
    <location>
        <begin position="316"/>
        <end position="329"/>
    </location>
</feature>
<proteinExistence type="predicted"/>
<dbReference type="SUPFAM" id="SSF48452">
    <property type="entry name" value="TPR-like"/>
    <property type="match status" value="1"/>
</dbReference>
<feature type="compositionally biased region" description="Low complexity" evidence="1">
    <location>
        <begin position="242"/>
        <end position="252"/>
    </location>
</feature>
<feature type="compositionally biased region" description="Polar residues" evidence="1">
    <location>
        <begin position="224"/>
        <end position="235"/>
    </location>
</feature>
<dbReference type="RefSeq" id="XP_004348985.1">
    <property type="nucleotide sequence ID" value="XM_004348935.2"/>
</dbReference>
<organism evidence="2 3">
    <name type="scientific">Capsaspora owczarzaki (strain ATCC 30864)</name>
    <dbReference type="NCBI Taxonomy" id="595528"/>
    <lineage>
        <taxon>Eukaryota</taxon>
        <taxon>Filasterea</taxon>
        <taxon>Capsaspora</taxon>
    </lineage>
</organism>
<feature type="region of interest" description="Disordered" evidence="1">
    <location>
        <begin position="535"/>
        <end position="567"/>
    </location>
</feature>
<evidence type="ECO:0000313" key="2">
    <source>
        <dbReference type="EMBL" id="KJE91033.1"/>
    </source>
</evidence>
<accession>A0A0D2WLY4</accession>
<dbReference type="InParanoid" id="A0A0D2WLY4"/>
<protein>
    <submittedName>
        <fullName evidence="2">Uncharacterized protein</fullName>
    </submittedName>
</protein>
<dbReference type="Gene3D" id="1.25.40.10">
    <property type="entry name" value="Tetratricopeptide repeat domain"/>
    <property type="match status" value="1"/>
</dbReference>
<feature type="region of interest" description="Disordered" evidence="1">
    <location>
        <begin position="130"/>
        <end position="154"/>
    </location>
</feature>